<accession>A0ABS4K920</accession>
<evidence type="ECO:0000256" key="2">
    <source>
        <dbReference type="ARBA" id="ARBA00023163"/>
    </source>
</evidence>
<keyword evidence="5" id="KW-1185">Reference proteome</keyword>
<evidence type="ECO:0000259" key="3">
    <source>
        <dbReference type="PROSITE" id="PS51000"/>
    </source>
</evidence>
<dbReference type="Proteomes" id="UP001519308">
    <property type="component" value="Unassembled WGS sequence"/>
</dbReference>
<evidence type="ECO:0000256" key="1">
    <source>
        <dbReference type="ARBA" id="ARBA00023015"/>
    </source>
</evidence>
<protein>
    <submittedName>
        <fullName evidence="4">DNA-binding transcriptional regulator YafY</fullName>
    </submittedName>
</protein>
<dbReference type="InterPro" id="IPR036390">
    <property type="entry name" value="WH_DNA-bd_sf"/>
</dbReference>
<dbReference type="PANTHER" id="PTHR34580:SF1">
    <property type="entry name" value="PROTEIN PAFC"/>
    <property type="match status" value="1"/>
</dbReference>
<proteinExistence type="predicted"/>
<feature type="domain" description="HTH deoR-type" evidence="3">
    <location>
        <begin position="2"/>
        <end position="57"/>
    </location>
</feature>
<dbReference type="SUPFAM" id="SSF46785">
    <property type="entry name" value="Winged helix' DNA-binding domain"/>
    <property type="match status" value="1"/>
</dbReference>
<dbReference type="InterPro" id="IPR013196">
    <property type="entry name" value="HTH_11"/>
</dbReference>
<dbReference type="InterPro" id="IPR001034">
    <property type="entry name" value="DeoR_HTH"/>
</dbReference>
<keyword evidence="2" id="KW-0804">Transcription</keyword>
<dbReference type="InterPro" id="IPR026881">
    <property type="entry name" value="WYL_dom"/>
</dbReference>
<sequence>MKIERLLGIVVYLLNRDFVNANTLAEKFEVSTRTIQRDIETINLAGIPITSMQGANGGYGILDNFKIDKQMVNTEDYQFIITALMGMNSAYNNKKIENTLEKILNVSKLENSTSTKVKIDFSASREGKNIDEYIRLIENAIDEEKAIEFEYTDSYGNKTLREVEPLGVIYKWHGWYMFAYCCDKQQYRQFKVVRMRNLKKLDKFISIKHENIEILLNRYEKQNKQKYVDVKILCEEEIRISIEEYFPNAKIVENEKGNFLLQFHGVMNEVFWKGLLFTYGNKVKIIEPEELKIEFMAKAKEIIYMYKESENK</sequence>
<dbReference type="PIRSF" id="PIRSF016838">
    <property type="entry name" value="PafC"/>
    <property type="match status" value="1"/>
</dbReference>
<organism evidence="4 5">
    <name type="scientific">Clostridium punense</name>
    <dbReference type="NCBI Taxonomy" id="1054297"/>
    <lineage>
        <taxon>Bacteria</taxon>
        <taxon>Bacillati</taxon>
        <taxon>Bacillota</taxon>
        <taxon>Clostridia</taxon>
        <taxon>Eubacteriales</taxon>
        <taxon>Clostridiaceae</taxon>
        <taxon>Clostridium</taxon>
    </lineage>
</organism>
<dbReference type="PROSITE" id="PS52050">
    <property type="entry name" value="WYL"/>
    <property type="match status" value="1"/>
</dbReference>
<dbReference type="RefSeq" id="WP_021281936.1">
    <property type="nucleotide sequence ID" value="NZ_JAGGLL010000056.1"/>
</dbReference>
<dbReference type="Pfam" id="PF13280">
    <property type="entry name" value="WYL"/>
    <property type="match status" value="1"/>
</dbReference>
<keyword evidence="4" id="KW-0238">DNA-binding</keyword>
<dbReference type="EMBL" id="JAGGLL010000056">
    <property type="protein sequence ID" value="MBP2024248.1"/>
    <property type="molecule type" value="Genomic_DNA"/>
</dbReference>
<dbReference type="InterPro" id="IPR051534">
    <property type="entry name" value="CBASS_pafABC_assoc_protein"/>
</dbReference>
<reference evidence="4 5" key="1">
    <citation type="submission" date="2021-03" db="EMBL/GenBank/DDBJ databases">
        <title>Genomic Encyclopedia of Type Strains, Phase IV (KMG-IV): sequencing the most valuable type-strain genomes for metagenomic binning, comparative biology and taxonomic classification.</title>
        <authorList>
            <person name="Goeker M."/>
        </authorList>
    </citation>
    <scope>NUCLEOTIDE SEQUENCE [LARGE SCALE GENOMIC DNA]</scope>
    <source>
        <strain evidence="4 5">DSM 28650</strain>
    </source>
</reference>
<dbReference type="Pfam" id="PF08279">
    <property type="entry name" value="HTH_11"/>
    <property type="match status" value="1"/>
</dbReference>
<evidence type="ECO:0000313" key="5">
    <source>
        <dbReference type="Proteomes" id="UP001519308"/>
    </source>
</evidence>
<dbReference type="InterPro" id="IPR036388">
    <property type="entry name" value="WH-like_DNA-bd_sf"/>
</dbReference>
<gene>
    <name evidence="4" type="ORF">J2Z44_004106</name>
</gene>
<keyword evidence="1" id="KW-0805">Transcription regulation</keyword>
<dbReference type="PROSITE" id="PS51000">
    <property type="entry name" value="HTH_DEOR_2"/>
    <property type="match status" value="1"/>
</dbReference>
<comment type="caution">
    <text evidence="4">The sequence shown here is derived from an EMBL/GenBank/DDBJ whole genome shotgun (WGS) entry which is preliminary data.</text>
</comment>
<dbReference type="Gene3D" id="1.10.10.10">
    <property type="entry name" value="Winged helix-like DNA-binding domain superfamily/Winged helix DNA-binding domain"/>
    <property type="match status" value="1"/>
</dbReference>
<dbReference type="PANTHER" id="PTHR34580">
    <property type="match status" value="1"/>
</dbReference>
<name>A0ABS4K920_9CLOT</name>
<dbReference type="GO" id="GO:0003677">
    <property type="term" value="F:DNA binding"/>
    <property type="evidence" value="ECO:0007669"/>
    <property type="project" value="UniProtKB-KW"/>
</dbReference>
<evidence type="ECO:0000313" key="4">
    <source>
        <dbReference type="EMBL" id="MBP2024248.1"/>
    </source>
</evidence>
<dbReference type="InterPro" id="IPR028349">
    <property type="entry name" value="PafC-like"/>
</dbReference>